<dbReference type="AlphaFoldDB" id="A0A4R9JXG7"/>
<gene>
    <name evidence="1" type="ORF">EHQ58_10760</name>
</gene>
<dbReference type="OrthoDB" id="333362at2"/>
<accession>A0A4R9JXG7</accession>
<dbReference type="EMBL" id="RQGD01000034">
    <property type="protein sequence ID" value="TGL57880.1"/>
    <property type="molecule type" value="Genomic_DNA"/>
</dbReference>
<organism evidence="1 2">
    <name type="scientific">Leptospira ognonensis</name>
    <dbReference type="NCBI Taxonomy" id="2484945"/>
    <lineage>
        <taxon>Bacteria</taxon>
        <taxon>Pseudomonadati</taxon>
        <taxon>Spirochaetota</taxon>
        <taxon>Spirochaetia</taxon>
        <taxon>Leptospirales</taxon>
        <taxon>Leptospiraceae</taxon>
        <taxon>Leptospira</taxon>
    </lineage>
</organism>
<keyword evidence="2" id="KW-1185">Reference proteome</keyword>
<evidence type="ECO:0000313" key="2">
    <source>
        <dbReference type="Proteomes" id="UP000297693"/>
    </source>
</evidence>
<protein>
    <submittedName>
        <fullName evidence="1">Uncharacterized protein</fullName>
    </submittedName>
</protein>
<name>A0A4R9JXG7_9LEPT</name>
<proteinExistence type="predicted"/>
<dbReference type="Proteomes" id="UP000297693">
    <property type="component" value="Unassembled WGS sequence"/>
</dbReference>
<evidence type="ECO:0000313" key="1">
    <source>
        <dbReference type="EMBL" id="TGL57880.1"/>
    </source>
</evidence>
<dbReference type="RefSeq" id="WP_135623898.1">
    <property type="nucleotide sequence ID" value="NZ_RQGD01000034.1"/>
</dbReference>
<comment type="caution">
    <text evidence="1">The sequence shown here is derived from an EMBL/GenBank/DDBJ whole genome shotgun (WGS) entry which is preliminary data.</text>
</comment>
<sequence length="78" mass="8645">MKALYTLKRFENISNAHIQLDLNKTKSYLCKFEETNKVMEKSSLPMDIGKMRTIAAKSANAGAEICGICVGKLYANAD</sequence>
<reference evidence="1" key="1">
    <citation type="journal article" date="2019" name="PLoS Negl. Trop. Dis.">
        <title>Revisiting the worldwide diversity of Leptospira species in the environment.</title>
        <authorList>
            <person name="Vincent A.T."/>
            <person name="Schiettekatte O."/>
            <person name="Bourhy P."/>
            <person name="Veyrier F.J."/>
            <person name="Picardeau M."/>
        </authorList>
    </citation>
    <scope>NUCLEOTIDE SEQUENCE [LARGE SCALE GENOMIC DNA]</scope>
    <source>
        <strain evidence="1">201702476</strain>
    </source>
</reference>